<dbReference type="eggNOG" id="COG1193">
    <property type="taxonomic scope" value="Bacteria"/>
</dbReference>
<reference evidence="5" key="2">
    <citation type="journal article" date="2015" name="Genome Biol. Evol.">
        <title>Complete Genome Sequence and Transcriptomic Analysis of the Novel Pathogen Elizabethkingia anophelis in Response to Oxidative Stress.</title>
        <authorList>
            <person name="Li Y."/>
            <person name="Liu Y."/>
            <person name="Chew S.C."/>
            <person name="Tay M."/>
            <person name="Salido M.M."/>
            <person name="Teo J."/>
            <person name="Lauro F.M."/>
            <person name="Givskov M."/>
            <person name="Yang L."/>
        </authorList>
    </citation>
    <scope>NUCLEOTIDE SEQUENCE</scope>
    <source>
        <strain evidence="5">NUHP1</strain>
    </source>
</reference>
<feature type="domain" description="DNA mismatch repair proteins mutS family" evidence="4">
    <location>
        <begin position="423"/>
        <end position="439"/>
    </location>
</feature>
<dbReference type="GO" id="GO:0016887">
    <property type="term" value="F:ATP hydrolysis activity"/>
    <property type="evidence" value="ECO:0007669"/>
    <property type="project" value="InterPro"/>
</dbReference>
<dbReference type="STRING" id="1338011.BD94_3762"/>
<dbReference type="GO" id="GO:0006298">
    <property type="term" value="P:mismatch repair"/>
    <property type="evidence" value="ECO:0007669"/>
    <property type="project" value="InterPro"/>
</dbReference>
<dbReference type="PROSITE" id="PS00486">
    <property type="entry name" value="DNA_MISMATCH_REPAIR_2"/>
    <property type="match status" value="1"/>
</dbReference>
<dbReference type="Proteomes" id="UP000028933">
    <property type="component" value="Chromosome"/>
</dbReference>
<accession>A0A077EJ84</accession>
<dbReference type="InterPro" id="IPR045076">
    <property type="entry name" value="MutS"/>
</dbReference>
<evidence type="ECO:0000259" key="4">
    <source>
        <dbReference type="PROSITE" id="PS00486"/>
    </source>
</evidence>
<dbReference type="PANTHER" id="PTHR48466:SF2">
    <property type="entry name" value="OS10G0509000 PROTEIN"/>
    <property type="match status" value="1"/>
</dbReference>
<evidence type="ECO:0000256" key="3">
    <source>
        <dbReference type="ARBA" id="ARBA00023125"/>
    </source>
</evidence>
<organism evidence="5 6">
    <name type="scientific">Elizabethkingia anophelis NUHP1</name>
    <dbReference type="NCBI Taxonomy" id="1338011"/>
    <lineage>
        <taxon>Bacteria</taxon>
        <taxon>Pseudomonadati</taxon>
        <taxon>Bacteroidota</taxon>
        <taxon>Flavobacteriia</taxon>
        <taxon>Flavobacteriales</taxon>
        <taxon>Weeksellaceae</taxon>
        <taxon>Elizabethkingia</taxon>
    </lineage>
</organism>
<dbReference type="GO" id="GO:0005524">
    <property type="term" value="F:ATP binding"/>
    <property type="evidence" value="ECO:0007669"/>
    <property type="project" value="UniProtKB-KW"/>
</dbReference>
<evidence type="ECO:0000313" key="6">
    <source>
        <dbReference type="Proteomes" id="UP000028933"/>
    </source>
</evidence>
<dbReference type="EMBL" id="CP007547">
    <property type="protein sequence ID" value="AIL47537.1"/>
    <property type="molecule type" value="Genomic_DNA"/>
</dbReference>
<dbReference type="InterPro" id="IPR027417">
    <property type="entry name" value="P-loop_NTPase"/>
</dbReference>
<dbReference type="PIRSF" id="PIRSF005814">
    <property type="entry name" value="MutS_YshD"/>
    <property type="match status" value="1"/>
</dbReference>
<name>A0A077EJ84_9FLAO</name>
<dbReference type="InterPro" id="IPR036187">
    <property type="entry name" value="DNA_mismatch_repair_MutS_sf"/>
</dbReference>
<dbReference type="GO" id="GO:0045910">
    <property type="term" value="P:negative regulation of DNA recombination"/>
    <property type="evidence" value="ECO:0007669"/>
    <property type="project" value="InterPro"/>
</dbReference>
<dbReference type="AlphaFoldDB" id="A0A077EJ84"/>
<reference evidence="5" key="1">
    <citation type="journal article" date="2013" name="Lancet">
        <title>First case of E anophelis outbreak in an intensive-care unit.</title>
        <authorList>
            <person name="Teo J."/>
            <person name="Tan S.Y."/>
            <person name="Tay M."/>
            <person name="Ding Y."/>
            <person name="Kjelleberg S."/>
            <person name="Givskov M."/>
            <person name="Lin R.T."/>
            <person name="Yang L."/>
        </authorList>
    </citation>
    <scope>NUCLEOTIDE SEQUENCE [LARGE SCALE GENOMIC DNA]</scope>
    <source>
        <strain evidence="5">NUHP1</strain>
    </source>
</reference>
<dbReference type="SUPFAM" id="SSF48334">
    <property type="entry name" value="DNA repair protein MutS, domain III"/>
    <property type="match status" value="1"/>
</dbReference>
<dbReference type="SUPFAM" id="SSF52540">
    <property type="entry name" value="P-loop containing nucleoside triphosphate hydrolases"/>
    <property type="match status" value="1"/>
</dbReference>
<dbReference type="PANTHER" id="PTHR48466">
    <property type="entry name" value="OS10G0509000 PROTEIN-RELATED"/>
    <property type="match status" value="1"/>
</dbReference>
<dbReference type="Gene3D" id="3.40.50.300">
    <property type="entry name" value="P-loop containing nucleotide triphosphate hydrolases"/>
    <property type="match status" value="1"/>
</dbReference>
<dbReference type="KEGG" id="eao:BD94_3762"/>
<dbReference type="Pfam" id="PF20297">
    <property type="entry name" value="MSSS"/>
    <property type="match status" value="1"/>
</dbReference>
<dbReference type="SMART" id="SM00534">
    <property type="entry name" value="MUTSac"/>
    <property type="match status" value="1"/>
</dbReference>
<keyword evidence="1" id="KW-0547">Nucleotide-binding</keyword>
<dbReference type="SMART" id="SM00533">
    <property type="entry name" value="MUTSd"/>
    <property type="match status" value="1"/>
</dbReference>
<sequence>MIYPDNFEEKIGINTIREFIIEKCHSVLGVEKVESMAFSSDYTTVSEWLEQTHEFLQIIQNKEDFPVYNYLDLRQALINIDKDPTVWFSEEDVSGLGNSLMAVDRITAFLNNSRASDNSIKYPMLHTMSGKIKTFPQFVEKTYSILDKSGRIKDNASHLLVDIRKNKTEAAKDITRNMQAAIRNAQSQGIVSKEVFPDMRNGYLVIPVIASYKRRIKGEVRGDSGSGRTVYIEPEAVVEATNRFKELEADERREVIRILTEFTNMLRPEVADLLISYDFLGTIDFIRAKALFSARINAVKPVFENKQQMNWIQAVHPLLNITLRQQNKKAVPLDIVLNQENRILVVSGVNAGGKSLCLKTAALLQYMLQCGLLIPVRSDSHAGIFDHIFIDIGDGQSIENSLSTYTSHLKNMKFFVEHNDDKTLLLIDEFGSGTEPQIGGAIAETLLERFNRKHSFGLITTHFQNLKQFAYETKGIVNGAMLYDVEEMKPLYKLAIGNPGSSFAIEVARKTGLPEDVIMDSAERIGTEFANMDNLLQSIVRDKLYWEKKRKEVEVSEGQSCSDCVGKTLNENREIETAAEVSVVGIGDRVKLEGQAAIGTVLDIKGKQATVVFGAIKSIVKYERLIRFE</sequence>
<dbReference type="InterPro" id="IPR046893">
    <property type="entry name" value="MSSS"/>
</dbReference>
<dbReference type="InterPro" id="IPR000432">
    <property type="entry name" value="DNA_mismatch_repair_MutS_C"/>
</dbReference>
<evidence type="ECO:0000256" key="1">
    <source>
        <dbReference type="ARBA" id="ARBA00022741"/>
    </source>
</evidence>
<dbReference type="Pfam" id="PF00488">
    <property type="entry name" value="MutS_V"/>
    <property type="match status" value="1"/>
</dbReference>
<dbReference type="GO" id="GO:0004519">
    <property type="term" value="F:endonuclease activity"/>
    <property type="evidence" value="ECO:0007669"/>
    <property type="project" value="InterPro"/>
</dbReference>
<gene>
    <name evidence="5" type="ORF">BD94_3762</name>
</gene>
<protein>
    <submittedName>
        <fullName evidence="5">Recombination inhibitory protein MutS2</fullName>
    </submittedName>
</protein>
<keyword evidence="2" id="KW-0067">ATP-binding</keyword>
<keyword evidence="3" id="KW-0238">DNA-binding</keyword>
<dbReference type="HOGENOM" id="CLU_011252_3_1_10"/>
<dbReference type="GO" id="GO:0140664">
    <property type="term" value="F:ATP-dependent DNA damage sensor activity"/>
    <property type="evidence" value="ECO:0007669"/>
    <property type="project" value="InterPro"/>
</dbReference>
<dbReference type="GO" id="GO:0030983">
    <property type="term" value="F:mismatched DNA binding"/>
    <property type="evidence" value="ECO:0007669"/>
    <property type="project" value="InterPro"/>
</dbReference>
<dbReference type="RefSeq" id="WP_024564028.1">
    <property type="nucleotide sequence ID" value="NZ_CP007547.1"/>
</dbReference>
<evidence type="ECO:0000256" key="2">
    <source>
        <dbReference type="ARBA" id="ARBA00022840"/>
    </source>
</evidence>
<dbReference type="NCBIfam" id="TIGR01069">
    <property type="entry name" value="mutS2"/>
    <property type="match status" value="1"/>
</dbReference>
<dbReference type="InterPro" id="IPR005747">
    <property type="entry name" value="MutS2"/>
</dbReference>
<dbReference type="InterPro" id="IPR007696">
    <property type="entry name" value="DNA_mismatch_repair_MutS_core"/>
</dbReference>
<proteinExistence type="predicted"/>
<evidence type="ECO:0000313" key="5">
    <source>
        <dbReference type="EMBL" id="AIL47537.1"/>
    </source>
</evidence>